<dbReference type="EMBL" id="CAHIKZ030000285">
    <property type="protein sequence ID" value="CAE1166160.1"/>
    <property type="molecule type" value="Genomic_DNA"/>
</dbReference>
<name>A0A812AZT7_ACAPH</name>
<feature type="transmembrane region" description="Helical" evidence="1">
    <location>
        <begin position="171"/>
        <end position="191"/>
    </location>
</feature>
<evidence type="ECO:0000256" key="1">
    <source>
        <dbReference type="SAM" id="Phobius"/>
    </source>
</evidence>
<feature type="transmembrane region" description="Helical" evidence="1">
    <location>
        <begin position="197"/>
        <end position="224"/>
    </location>
</feature>
<protein>
    <submittedName>
        <fullName evidence="2">Uncharacterized protein</fullName>
    </submittedName>
</protein>
<dbReference type="Proteomes" id="UP000597762">
    <property type="component" value="Unassembled WGS sequence"/>
</dbReference>
<comment type="caution">
    <text evidence="2">The sequence shown here is derived from an EMBL/GenBank/DDBJ whole genome shotgun (WGS) entry which is preliminary data.</text>
</comment>
<evidence type="ECO:0000313" key="3">
    <source>
        <dbReference type="Proteomes" id="UP000597762"/>
    </source>
</evidence>
<evidence type="ECO:0000313" key="2">
    <source>
        <dbReference type="EMBL" id="CAE1166160.1"/>
    </source>
</evidence>
<keyword evidence="1" id="KW-1133">Transmembrane helix</keyword>
<proteinExistence type="predicted"/>
<feature type="transmembrane region" description="Helical" evidence="1">
    <location>
        <begin position="144"/>
        <end position="164"/>
    </location>
</feature>
<keyword evidence="1" id="KW-0472">Membrane</keyword>
<gene>
    <name evidence="2" type="ORF">SPHA_8755</name>
</gene>
<reference evidence="2" key="1">
    <citation type="submission" date="2021-01" db="EMBL/GenBank/DDBJ databases">
        <authorList>
            <person name="Li R."/>
            <person name="Bekaert M."/>
        </authorList>
    </citation>
    <scope>NUCLEOTIDE SEQUENCE</scope>
    <source>
        <strain evidence="2">Farmed</strain>
    </source>
</reference>
<accession>A0A812AZT7</accession>
<sequence length="225" mass="26171">MNVAYTCLCVRICKRVTSQSSRIVIGRFCPRIAYPMYLHHSSPKRLLHTIPVDVVVRTCLIFSDHVAALVVPSIQITVAYTGSKPPSTVELHSAVLHQGRRFTVECCKGSDVQSKAAAADALALSRRCFLVDTEHLFSCCCFRLFYFLFICLVVFFFFFLLFMWHLSFFSTVFLLFLHSFVHLSLSLDFFLRLFQYLLFTFCYFFFFLVFMFLAEGFFFLHCFLS</sequence>
<keyword evidence="3" id="KW-1185">Reference proteome</keyword>
<organism evidence="2 3">
    <name type="scientific">Acanthosepion pharaonis</name>
    <name type="common">Pharaoh cuttlefish</name>
    <name type="synonym">Sepia pharaonis</name>
    <dbReference type="NCBI Taxonomy" id="158019"/>
    <lineage>
        <taxon>Eukaryota</taxon>
        <taxon>Metazoa</taxon>
        <taxon>Spiralia</taxon>
        <taxon>Lophotrochozoa</taxon>
        <taxon>Mollusca</taxon>
        <taxon>Cephalopoda</taxon>
        <taxon>Coleoidea</taxon>
        <taxon>Decapodiformes</taxon>
        <taxon>Sepiida</taxon>
        <taxon>Sepiina</taxon>
        <taxon>Sepiidae</taxon>
        <taxon>Acanthosepion</taxon>
    </lineage>
</organism>
<keyword evidence="1" id="KW-0812">Transmembrane</keyword>
<dbReference type="AlphaFoldDB" id="A0A812AZT7"/>